<dbReference type="GO" id="GO:0008168">
    <property type="term" value="F:methyltransferase activity"/>
    <property type="evidence" value="ECO:0007669"/>
    <property type="project" value="UniProtKB-KW"/>
</dbReference>
<dbReference type="InterPro" id="IPR018117">
    <property type="entry name" value="C5_DNA_meth_AS"/>
</dbReference>
<dbReference type="EMBL" id="BK014940">
    <property type="protein sequence ID" value="DAD83715.1"/>
    <property type="molecule type" value="Genomic_DNA"/>
</dbReference>
<sequence length="231" mass="25783">MRILALFDDGNGSVKKALPDHDVVSVGIGTADIVMDLSDLKNIKKLVDMHKKDPFDLLMASPPCESWSFATVGDNGNAYRDKTSLALRTFQNWKKHPYVSVRRLVERNAPEIPAVYSRYLRKGVNGDLTALFTAELVKALGISFVIENPQSSMIFDKLEREGLSFVKNVACYAAYSDDFPLKRTGFASGVAMNLKQANRAKFAFNAWKGSRHIVRSSIPVDLIKDIVSYFE</sequence>
<keyword evidence="2" id="KW-0808">Transferase</keyword>
<reference evidence="4" key="1">
    <citation type="journal article" date="2021" name="Proc. Natl. Acad. Sci. U.S.A.">
        <title>A Catalog of Tens of Thousands of Viruses from Human Metagenomes Reveals Hidden Associations with Chronic Diseases.</title>
        <authorList>
            <person name="Tisza M.J."/>
            <person name="Buck C.B."/>
        </authorList>
    </citation>
    <scope>NUCLEOTIDE SEQUENCE</scope>
    <source>
        <strain evidence="4">CtPSW2</strain>
    </source>
</reference>
<protein>
    <submittedName>
        <fullName evidence="4">DNA (Cytosine-5)-methyltransferase 3A</fullName>
    </submittedName>
</protein>
<organism evidence="4">
    <name type="scientific">Myoviridae sp. ctPSW2</name>
    <dbReference type="NCBI Taxonomy" id="2826648"/>
    <lineage>
        <taxon>Viruses</taxon>
        <taxon>Duplodnaviria</taxon>
        <taxon>Heunggongvirae</taxon>
        <taxon>Uroviricota</taxon>
        <taxon>Caudoviricetes</taxon>
    </lineage>
</organism>
<accession>A0A8S5MP58</accession>
<dbReference type="PROSITE" id="PS00094">
    <property type="entry name" value="C5_MTASE_1"/>
    <property type="match status" value="1"/>
</dbReference>
<evidence type="ECO:0000256" key="1">
    <source>
        <dbReference type="ARBA" id="ARBA00022603"/>
    </source>
</evidence>
<evidence type="ECO:0000256" key="2">
    <source>
        <dbReference type="ARBA" id="ARBA00022679"/>
    </source>
</evidence>
<keyword evidence="3" id="KW-0949">S-adenosyl-L-methionine</keyword>
<proteinExistence type="predicted"/>
<evidence type="ECO:0000313" key="4">
    <source>
        <dbReference type="EMBL" id="DAD83715.1"/>
    </source>
</evidence>
<keyword evidence="1" id="KW-0489">Methyltransferase</keyword>
<dbReference type="GO" id="GO:0032259">
    <property type="term" value="P:methylation"/>
    <property type="evidence" value="ECO:0007669"/>
    <property type="project" value="UniProtKB-KW"/>
</dbReference>
<name>A0A8S5MP58_9CAUD</name>
<evidence type="ECO:0000256" key="3">
    <source>
        <dbReference type="ARBA" id="ARBA00022691"/>
    </source>
</evidence>